<dbReference type="Proteomes" id="UP000588158">
    <property type="component" value="Unassembled WGS sequence"/>
</dbReference>
<gene>
    <name evidence="3" type="ORF">HNR70_001056</name>
</gene>
<evidence type="ECO:0000259" key="1">
    <source>
        <dbReference type="Pfam" id="PF08378"/>
    </source>
</evidence>
<feature type="domain" description="UvrD-like helicase C-terminal" evidence="2">
    <location>
        <begin position="488"/>
        <end position="528"/>
    </location>
</feature>
<dbReference type="Gene3D" id="3.40.50.300">
    <property type="entry name" value="P-loop containing nucleotide triphosphate hydrolases"/>
    <property type="match status" value="2"/>
</dbReference>
<dbReference type="InterPro" id="IPR027417">
    <property type="entry name" value="P-loop_NTPase"/>
</dbReference>
<dbReference type="InterPro" id="IPR000212">
    <property type="entry name" value="DNA_helicase_UvrD/REP"/>
</dbReference>
<dbReference type="Pfam" id="PF08378">
    <property type="entry name" value="NERD"/>
    <property type="match status" value="1"/>
</dbReference>
<feature type="domain" description="NERD" evidence="1">
    <location>
        <begin position="14"/>
        <end position="114"/>
    </location>
</feature>
<dbReference type="GO" id="GO:0003677">
    <property type="term" value="F:DNA binding"/>
    <property type="evidence" value="ECO:0007669"/>
    <property type="project" value="InterPro"/>
</dbReference>
<dbReference type="RefSeq" id="WP_184324746.1">
    <property type="nucleotide sequence ID" value="NZ_JACHLZ010000001.1"/>
</dbReference>
<reference evidence="3 4" key="1">
    <citation type="submission" date="2020-08" db="EMBL/GenBank/DDBJ databases">
        <title>Sequencing the genomes of 1000 actinobacteria strains.</title>
        <authorList>
            <person name="Klenk H.-P."/>
        </authorList>
    </citation>
    <scope>NUCLEOTIDE SEQUENCE [LARGE SCALE GENOMIC DNA]</scope>
    <source>
        <strain evidence="3 4">DSM 28796</strain>
    </source>
</reference>
<sequence>MPLCHPAAPEFASTAEQEVWEGLLEQLPDDAVLIAGQRVTADGEEVEADLLVLWPGIGIAVIEVKGGRVSLRDGRWYQADRRGTHELARSPIAQAQRAKHRILEYLASTSSRPVGRAVHMVALPYTQLPPDWRTPEASRRLVLDATEMSRLAEGIVGAMRTQTRDGLAPLDAQQCAHAVKMLRRSHRAIENHQVLAREIADEGNALTREQERAIALLRFQHRAQIIGGAGSGKTHLAMIKARTLARDGFRTALLCYSRGLARHFQLLSGTWPEQERPAFVGLFHDLPVHWGAEPEDEFDGPAATYYEEHLPRRLAELAATQSEDELFDAIVVDEAQDFADVWWDGLQRCLRDPEEGVLFVFADQHQTVFDREGRAPITLNPFPLDDNLRNTRTIARTFAPLTPLEQRARMEDGAPVRYVAAPTADALAAADDVVEQLISEGWAPGDIALLATGSRHPEQKSQVEFEGFDGYWDGFFAGEEVFYGHVLNFKGLERPVVVLAVNGFGAAERAPQLLYVGLSRARSLLVVVGDGGEIWDAGGPEVWERISAG</sequence>
<dbReference type="SUPFAM" id="SSF52540">
    <property type="entry name" value="P-loop containing nucleoside triphosphate hydrolases"/>
    <property type="match status" value="1"/>
</dbReference>
<organism evidence="3 4">
    <name type="scientific">Brachybacterium aquaticum</name>
    <dbReference type="NCBI Taxonomy" id="1432564"/>
    <lineage>
        <taxon>Bacteria</taxon>
        <taxon>Bacillati</taxon>
        <taxon>Actinomycetota</taxon>
        <taxon>Actinomycetes</taxon>
        <taxon>Micrococcales</taxon>
        <taxon>Dermabacteraceae</taxon>
        <taxon>Brachybacterium</taxon>
    </lineage>
</organism>
<dbReference type="PANTHER" id="PTHR11070">
    <property type="entry name" value="UVRD / RECB / PCRA DNA HELICASE FAMILY MEMBER"/>
    <property type="match status" value="1"/>
</dbReference>
<dbReference type="GO" id="GO:0000725">
    <property type="term" value="P:recombinational repair"/>
    <property type="evidence" value="ECO:0007669"/>
    <property type="project" value="TreeGrafter"/>
</dbReference>
<comment type="caution">
    <text evidence="3">The sequence shown here is derived from an EMBL/GenBank/DDBJ whole genome shotgun (WGS) entry which is preliminary data.</text>
</comment>
<dbReference type="InterPro" id="IPR011528">
    <property type="entry name" value="NERD"/>
</dbReference>
<dbReference type="AlphaFoldDB" id="A0A841ABD8"/>
<evidence type="ECO:0008006" key="5">
    <source>
        <dbReference type="Google" id="ProtNLM"/>
    </source>
</evidence>
<evidence type="ECO:0000313" key="3">
    <source>
        <dbReference type="EMBL" id="MBB5831243.1"/>
    </source>
</evidence>
<evidence type="ECO:0000313" key="4">
    <source>
        <dbReference type="Proteomes" id="UP000588158"/>
    </source>
</evidence>
<name>A0A841ABD8_9MICO</name>
<keyword evidence="4" id="KW-1185">Reference proteome</keyword>
<evidence type="ECO:0000259" key="2">
    <source>
        <dbReference type="Pfam" id="PF13538"/>
    </source>
</evidence>
<dbReference type="InterPro" id="IPR027785">
    <property type="entry name" value="UvrD-like_helicase_C"/>
</dbReference>
<proteinExistence type="predicted"/>
<protein>
    <recommendedName>
        <fullName evidence="5">DNA helicase</fullName>
    </recommendedName>
</protein>
<dbReference type="GO" id="GO:0005524">
    <property type="term" value="F:ATP binding"/>
    <property type="evidence" value="ECO:0007669"/>
    <property type="project" value="InterPro"/>
</dbReference>
<dbReference type="PANTHER" id="PTHR11070:SF2">
    <property type="entry name" value="ATP-DEPENDENT DNA HELICASE SRS2"/>
    <property type="match status" value="1"/>
</dbReference>
<accession>A0A841ABD8</accession>
<dbReference type="EMBL" id="JACHLZ010000001">
    <property type="protein sequence ID" value="MBB5831243.1"/>
    <property type="molecule type" value="Genomic_DNA"/>
</dbReference>
<dbReference type="Pfam" id="PF13538">
    <property type="entry name" value="UvrD_C_2"/>
    <property type="match status" value="1"/>
</dbReference>
<dbReference type="GO" id="GO:0043138">
    <property type="term" value="F:3'-5' DNA helicase activity"/>
    <property type="evidence" value="ECO:0007669"/>
    <property type="project" value="TreeGrafter"/>
</dbReference>